<dbReference type="InterPro" id="IPR035093">
    <property type="entry name" value="RelE/ParE_toxin_dom_sf"/>
</dbReference>
<reference evidence="2" key="1">
    <citation type="submission" date="2019-02" db="EMBL/GenBank/DDBJ databases">
        <authorList>
            <person name="Gruber-Vodicka R. H."/>
            <person name="Seah K. B. B."/>
        </authorList>
    </citation>
    <scope>NUCLEOTIDE SEQUENCE</scope>
    <source>
        <strain evidence="2">BECK_BZ163</strain>
        <strain evidence="3">BECK_BZ164</strain>
        <strain evidence="1">BECK_BZ165</strain>
    </source>
</reference>
<sequence>MRIDQKPTFRRAYKKLPEKQRAEIDHAIRALMENPALGEMKIADLAGIRVHKFKMNRQLTLLAYTFKEQTPTLLALGQHENFYRNLKRLL</sequence>
<dbReference type="AlphaFoldDB" id="A0A450S9K3"/>
<evidence type="ECO:0000313" key="3">
    <source>
        <dbReference type="EMBL" id="VFK07588.1"/>
    </source>
</evidence>
<proteinExistence type="predicted"/>
<name>A0A450S9K3_9GAMM</name>
<dbReference type="EMBL" id="CAADEZ010000062">
    <property type="protein sequence ID" value="VFJ48710.1"/>
    <property type="molecule type" value="Genomic_DNA"/>
</dbReference>
<evidence type="ECO:0000313" key="1">
    <source>
        <dbReference type="EMBL" id="VFJ47592.1"/>
    </source>
</evidence>
<dbReference type="EMBL" id="CAADFL010000045">
    <property type="protein sequence ID" value="VFK07588.1"/>
    <property type="molecule type" value="Genomic_DNA"/>
</dbReference>
<dbReference type="EMBL" id="CAADFA010000047">
    <property type="protein sequence ID" value="VFJ47592.1"/>
    <property type="molecule type" value="Genomic_DNA"/>
</dbReference>
<accession>A0A450S9K3</accession>
<dbReference type="Gene3D" id="3.30.2310.20">
    <property type="entry name" value="RelE-like"/>
    <property type="match status" value="1"/>
</dbReference>
<gene>
    <name evidence="2" type="ORF">BECKFM1743A_GA0114220_100625</name>
    <name evidence="3" type="ORF">BECKFM1743B_GA0114221_100457</name>
    <name evidence="1" type="ORF">BECKFM1743C_GA0114222_100477</name>
</gene>
<dbReference type="InterPro" id="IPR031552">
    <property type="entry name" value="ParE-like_toxin"/>
</dbReference>
<dbReference type="SUPFAM" id="SSF143011">
    <property type="entry name" value="RelE-like"/>
    <property type="match status" value="1"/>
</dbReference>
<organism evidence="2">
    <name type="scientific">Candidatus Kentrum sp. FM</name>
    <dbReference type="NCBI Taxonomy" id="2126340"/>
    <lineage>
        <taxon>Bacteria</taxon>
        <taxon>Pseudomonadati</taxon>
        <taxon>Pseudomonadota</taxon>
        <taxon>Gammaproteobacteria</taxon>
        <taxon>Candidatus Kentrum</taxon>
    </lineage>
</organism>
<evidence type="ECO:0000313" key="2">
    <source>
        <dbReference type="EMBL" id="VFJ48710.1"/>
    </source>
</evidence>
<protein>
    <submittedName>
        <fullName evidence="2">ParE-like toxin of type II toxin-antitoxin system</fullName>
    </submittedName>
</protein>
<dbReference type="Pfam" id="PF15781">
    <property type="entry name" value="ParE-like_toxin"/>
    <property type="match status" value="1"/>
</dbReference>